<sequence>MAAAGRALSYEHGLGCCEGLGYLAGDATTVPSAATTKAWQQRETTNRGWWGLWHPFGTLCHPLQPAASAAHSLPEVPIPLPQARLCLSVRVFSASWSPHLTTPSILRDPSALHCTAPALRLSEHPSIRTSAAHQQQAQASPDLPAGASQSLLRYLPPN</sequence>
<dbReference type="EMBL" id="CABFNQ020000451">
    <property type="protein sequence ID" value="CAH0015845.1"/>
    <property type="molecule type" value="Genomic_DNA"/>
</dbReference>
<dbReference type="AlphaFoldDB" id="A0A9N9YAB6"/>
<evidence type="ECO:0000313" key="1">
    <source>
        <dbReference type="EMBL" id="CAH0015845.1"/>
    </source>
</evidence>
<name>A0A9N9YAB6_9HYPO</name>
<keyword evidence="2" id="KW-1185">Reference proteome</keyword>
<dbReference type="OrthoDB" id="10435306at2759"/>
<dbReference type="Proteomes" id="UP000696573">
    <property type="component" value="Unassembled WGS sequence"/>
</dbReference>
<protein>
    <submittedName>
        <fullName evidence="1">Uncharacterized protein</fullName>
    </submittedName>
</protein>
<accession>A0A9N9YAB6</accession>
<organism evidence="1 2">
    <name type="scientific">Clonostachys rhizophaga</name>
    <dbReference type="NCBI Taxonomy" id="160324"/>
    <lineage>
        <taxon>Eukaryota</taxon>
        <taxon>Fungi</taxon>
        <taxon>Dikarya</taxon>
        <taxon>Ascomycota</taxon>
        <taxon>Pezizomycotina</taxon>
        <taxon>Sordariomycetes</taxon>
        <taxon>Hypocreomycetidae</taxon>
        <taxon>Hypocreales</taxon>
        <taxon>Bionectriaceae</taxon>
        <taxon>Clonostachys</taxon>
    </lineage>
</organism>
<comment type="caution">
    <text evidence="1">The sequence shown here is derived from an EMBL/GenBank/DDBJ whole genome shotgun (WGS) entry which is preliminary data.</text>
</comment>
<proteinExistence type="predicted"/>
<gene>
    <name evidence="1" type="ORF">CRHIZ90672A_00008038</name>
</gene>
<reference evidence="1" key="1">
    <citation type="submission" date="2021-10" db="EMBL/GenBank/DDBJ databases">
        <authorList>
            <person name="Piombo E."/>
        </authorList>
    </citation>
    <scope>NUCLEOTIDE SEQUENCE</scope>
</reference>
<evidence type="ECO:0000313" key="2">
    <source>
        <dbReference type="Proteomes" id="UP000696573"/>
    </source>
</evidence>